<dbReference type="GO" id="GO:0005829">
    <property type="term" value="C:cytosol"/>
    <property type="evidence" value="ECO:0007669"/>
    <property type="project" value="TreeGrafter"/>
</dbReference>
<dbReference type="InterPro" id="IPR036388">
    <property type="entry name" value="WH-like_DNA-bd_sf"/>
</dbReference>
<feature type="domain" description="Response regulatory" evidence="8">
    <location>
        <begin position="2"/>
        <end position="116"/>
    </location>
</feature>
<keyword evidence="3" id="KW-0805">Transcription regulation</keyword>
<keyword evidence="4 7" id="KW-0238">DNA-binding</keyword>
<dbReference type="EMBL" id="CP042807">
    <property type="protein sequence ID" value="QEE26315.1"/>
    <property type="molecule type" value="Genomic_DNA"/>
</dbReference>
<dbReference type="InterPro" id="IPR001867">
    <property type="entry name" value="OmpR/PhoB-type_DNA-bd"/>
</dbReference>
<dbReference type="Pfam" id="PF00486">
    <property type="entry name" value="Trans_reg_C"/>
    <property type="match status" value="1"/>
</dbReference>
<protein>
    <submittedName>
        <fullName evidence="10">Response regulator transcription factor</fullName>
    </submittedName>
</protein>
<evidence type="ECO:0000256" key="7">
    <source>
        <dbReference type="PROSITE-ProRule" id="PRU01091"/>
    </source>
</evidence>
<dbReference type="GO" id="GO:0006355">
    <property type="term" value="P:regulation of DNA-templated transcription"/>
    <property type="evidence" value="ECO:0007669"/>
    <property type="project" value="InterPro"/>
</dbReference>
<evidence type="ECO:0000256" key="4">
    <source>
        <dbReference type="ARBA" id="ARBA00023125"/>
    </source>
</evidence>
<gene>
    <name evidence="10" type="ORF">CS053_04650</name>
</gene>
<dbReference type="PANTHER" id="PTHR48111:SF1">
    <property type="entry name" value="TWO-COMPONENT RESPONSE REGULATOR ORR33"/>
    <property type="match status" value="1"/>
</dbReference>
<dbReference type="CDD" id="cd00383">
    <property type="entry name" value="trans_reg_C"/>
    <property type="match status" value="1"/>
</dbReference>
<feature type="DNA-binding region" description="OmpR/PhoB-type" evidence="7">
    <location>
        <begin position="130"/>
        <end position="231"/>
    </location>
</feature>
<dbReference type="KEGG" id="rgl:CS053_04650"/>
<dbReference type="Pfam" id="PF00072">
    <property type="entry name" value="Response_reg"/>
    <property type="match status" value="1"/>
</dbReference>
<dbReference type="PANTHER" id="PTHR48111">
    <property type="entry name" value="REGULATOR OF RPOS"/>
    <property type="match status" value="1"/>
</dbReference>
<evidence type="ECO:0000259" key="9">
    <source>
        <dbReference type="PROSITE" id="PS51755"/>
    </source>
</evidence>
<dbReference type="SUPFAM" id="SSF52172">
    <property type="entry name" value="CheY-like"/>
    <property type="match status" value="1"/>
</dbReference>
<keyword evidence="1 6" id="KW-0597">Phosphoprotein</keyword>
<dbReference type="Proteomes" id="UP000321807">
    <property type="component" value="Chromosome"/>
</dbReference>
<dbReference type="InterPro" id="IPR039420">
    <property type="entry name" value="WalR-like"/>
</dbReference>
<proteinExistence type="predicted"/>
<dbReference type="PROSITE" id="PS51755">
    <property type="entry name" value="OMPR_PHOB"/>
    <property type="match status" value="1"/>
</dbReference>
<evidence type="ECO:0000256" key="6">
    <source>
        <dbReference type="PROSITE-ProRule" id="PRU00169"/>
    </source>
</evidence>
<feature type="modified residue" description="4-aspartylphosphate" evidence="6">
    <location>
        <position position="52"/>
    </location>
</feature>
<evidence type="ECO:0000256" key="3">
    <source>
        <dbReference type="ARBA" id="ARBA00023015"/>
    </source>
</evidence>
<sequence>MQLAVLEDDAELRESILLPGLRDFGFEATGAGTAAELYRHMLRQRFDIVVLDIGLPDEDGVTVARHLRELSGVGIVMLTGNRGRRDHVRALEVGADAYLSKPVDLEVLAATLHSLRRRLADPRHGDAANDDTPTAITAWHMETDGWCLIAPNGTSLALTAPERQLMCSLIEAGGQPVSRETLIGALCSNVYDFDPHRLEMLVYRLRRKSTDAGAGPLPLLTSRGNGYLFVCQPQQDHHAPTA</sequence>
<dbReference type="GO" id="GO:0000976">
    <property type="term" value="F:transcription cis-regulatory region binding"/>
    <property type="evidence" value="ECO:0007669"/>
    <property type="project" value="TreeGrafter"/>
</dbReference>
<keyword evidence="2" id="KW-0902">Two-component regulatory system</keyword>
<evidence type="ECO:0000259" key="8">
    <source>
        <dbReference type="PROSITE" id="PS50110"/>
    </source>
</evidence>
<dbReference type="SMART" id="SM00862">
    <property type="entry name" value="Trans_reg_C"/>
    <property type="match status" value="1"/>
</dbReference>
<dbReference type="InterPro" id="IPR016032">
    <property type="entry name" value="Sig_transdc_resp-reg_C-effctor"/>
</dbReference>
<dbReference type="SMART" id="SM00448">
    <property type="entry name" value="REC"/>
    <property type="match status" value="1"/>
</dbReference>
<organism evidence="10 11">
    <name type="scientific">Rhodanobacter glycinis</name>
    <dbReference type="NCBI Taxonomy" id="582702"/>
    <lineage>
        <taxon>Bacteria</taxon>
        <taxon>Pseudomonadati</taxon>
        <taxon>Pseudomonadota</taxon>
        <taxon>Gammaproteobacteria</taxon>
        <taxon>Lysobacterales</taxon>
        <taxon>Rhodanobacteraceae</taxon>
        <taxon>Rhodanobacter</taxon>
    </lineage>
</organism>
<dbReference type="Gene3D" id="3.40.50.2300">
    <property type="match status" value="1"/>
</dbReference>
<dbReference type="SUPFAM" id="SSF46894">
    <property type="entry name" value="C-terminal effector domain of the bipartite response regulators"/>
    <property type="match status" value="1"/>
</dbReference>
<feature type="domain" description="OmpR/PhoB-type" evidence="9">
    <location>
        <begin position="130"/>
        <end position="231"/>
    </location>
</feature>
<dbReference type="GO" id="GO:0000156">
    <property type="term" value="F:phosphorelay response regulator activity"/>
    <property type="evidence" value="ECO:0007669"/>
    <property type="project" value="TreeGrafter"/>
</dbReference>
<evidence type="ECO:0000256" key="5">
    <source>
        <dbReference type="ARBA" id="ARBA00023163"/>
    </source>
</evidence>
<dbReference type="Gene3D" id="1.10.10.10">
    <property type="entry name" value="Winged helix-like DNA-binding domain superfamily/Winged helix DNA-binding domain"/>
    <property type="match status" value="1"/>
</dbReference>
<evidence type="ECO:0000256" key="2">
    <source>
        <dbReference type="ARBA" id="ARBA00023012"/>
    </source>
</evidence>
<accession>A0A5B9E5G2</accession>
<keyword evidence="5" id="KW-0804">Transcription</keyword>
<evidence type="ECO:0000313" key="11">
    <source>
        <dbReference type="Proteomes" id="UP000321807"/>
    </source>
</evidence>
<evidence type="ECO:0000256" key="1">
    <source>
        <dbReference type="ARBA" id="ARBA00022553"/>
    </source>
</evidence>
<dbReference type="PROSITE" id="PS50110">
    <property type="entry name" value="RESPONSE_REGULATORY"/>
    <property type="match status" value="1"/>
</dbReference>
<name>A0A5B9E5G2_9GAMM</name>
<reference evidence="10 11" key="1">
    <citation type="submission" date="2019-08" db="EMBL/GenBank/DDBJ databases">
        <title>Complete genome sequence of Rhodanobacter glycinis strain T01E-68 isolated from tomato root.</title>
        <authorList>
            <person name="Weon H.-Y."/>
            <person name="Lee S.A."/>
        </authorList>
    </citation>
    <scope>NUCLEOTIDE SEQUENCE [LARGE SCALE GENOMIC DNA]</scope>
    <source>
        <strain evidence="10 11">T01E-68</strain>
    </source>
</reference>
<dbReference type="InterPro" id="IPR001789">
    <property type="entry name" value="Sig_transdc_resp-reg_receiver"/>
</dbReference>
<dbReference type="InterPro" id="IPR011006">
    <property type="entry name" value="CheY-like_superfamily"/>
</dbReference>
<dbReference type="CDD" id="cd17574">
    <property type="entry name" value="REC_OmpR"/>
    <property type="match status" value="1"/>
</dbReference>
<dbReference type="AlphaFoldDB" id="A0A5B9E5G2"/>
<dbReference type="GO" id="GO:0032993">
    <property type="term" value="C:protein-DNA complex"/>
    <property type="evidence" value="ECO:0007669"/>
    <property type="project" value="TreeGrafter"/>
</dbReference>
<evidence type="ECO:0000313" key="10">
    <source>
        <dbReference type="EMBL" id="QEE26315.1"/>
    </source>
</evidence>